<dbReference type="FunFam" id="1.20.1250.20:FF:000018">
    <property type="entry name" value="MFS transporter permease"/>
    <property type="match status" value="1"/>
</dbReference>
<accession>A0A9W9FKX2</accession>
<dbReference type="EMBL" id="JAPMSZ010000005">
    <property type="protein sequence ID" value="KAJ5102034.1"/>
    <property type="molecule type" value="Genomic_DNA"/>
</dbReference>
<reference evidence="9" key="2">
    <citation type="journal article" date="2023" name="IMA Fungus">
        <title>Comparative genomic study of the Penicillium genus elucidates a diverse pangenome and 15 lateral gene transfer events.</title>
        <authorList>
            <person name="Petersen C."/>
            <person name="Sorensen T."/>
            <person name="Nielsen M.R."/>
            <person name="Sondergaard T.E."/>
            <person name="Sorensen J.L."/>
            <person name="Fitzpatrick D.A."/>
            <person name="Frisvad J.C."/>
            <person name="Nielsen K.L."/>
        </authorList>
    </citation>
    <scope>NUCLEOTIDE SEQUENCE</scope>
    <source>
        <strain evidence="9">IBT 34128</strain>
    </source>
</reference>
<evidence type="ECO:0000256" key="8">
    <source>
        <dbReference type="SAM" id="Phobius"/>
    </source>
</evidence>
<evidence type="ECO:0000256" key="4">
    <source>
        <dbReference type="ARBA" id="ARBA00022692"/>
    </source>
</evidence>
<evidence type="ECO:0000313" key="10">
    <source>
        <dbReference type="Proteomes" id="UP001141434"/>
    </source>
</evidence>
<organism evidence="9 10">
    <name type="scientific">Penicillium alfredii</name>
    <dbReference type="NCBI Taxonomy" id="1506179"/>
    <lineage>
        <taxon>Eukaryota</taxon>
        <taxon>Fungi</taxon>
        <taxon>Dikarya</taxon>
        <taxon>Ascomycota</taxon>
        <taxon>Pezizomycotina</taxon>
        <taxon>Eurotiomycetes</taxon>
        <taxon>Eurotiomycetidae</taxon>
        <taxon>Eurotiales</taxon>
        <taxon>Aspergillaceae</taxon>
        <taxon>Penicillium</taxon>
    </lineage>
</organism>
<evidence type="ECO:0008006" key="11">
    <source>
        <dbReference type="Google" id="ProtNLM"/>
    </source>
</evidence>
<feature type="compositionally biased region" description="Acidic residues" evidence="7">
    <location>
        <begin position="66"/>
        <end position="78"/>
    </location>
</feature>
<feature type="transmembrane region" description="Helical" evidence="8">
    <location>
        <begin position="235"/>
        <end position="254"/>
    </location>
</feature>
<dbReference type="GO" id="GO:0022857">
    <property type="term" value="F:transmembrane transporter activity"/>
    <property type="evidence" value="ECO:0007669"/>
    <property type="project" value="InterPro"/>
</dbReference>
<protein>
    <recommendedName>
        <fullName evidence="11">Major facilitator superfamily (MFS) profile domain-containing protein</fullName>
    </recommendedName>
</protein>
<dbReference type="FunFam" id="1.20.1250.20:FF:000013">
    <property type="entry name" value="MFS general substrate transporter"/>
    <property type="match status" value="1"/>
</dbReference>
<feature type="transmembrane region" description="Helical" evidence="8">
    <location>
        <begin position="406"/>
        <end position="426"/>
    </location>
</feature>
<dbReference type="Gene3D" id="1.20.1250.20">
    <property type="entry name" value="MFS general substrate transporter like domains"/>
    <property type="match status" value="2"/>
</dbReference>
<dbReference type="AlphaFoldDB" id="A0A9W9FKX2"/>
<evidence type="ECO:0000256" key="5">
    <source>
        <dbReference type="ARBA" id="ARBA00022989"/>
    </source>
</evidence>
<feature type="transmembrane region" description="Helical" evidence="8">
    <location>
        <begin position="203"/>
        <end position="223"/>
    </location>
</feature>
<feature type="transmembrane region" description="Helical" evidence="8">
    <location>
        <begin position="147"/>
        <end position="166"/>
    </location>
</feature>
<feature type="transmembrane region" description="Helical" evidence="8">
    <location>
        <begin position="472"/>
        <end position="494"/>
    </location>
</feature>
<keyword evidence="3" id="KW-0813">Transport</keyword>
<dbReference type="Pfam" id="PF07690">
    <property type="entry name" value="MFS_1"/>
    <property type="match status" value="1"/>
</dbReference>
<feature type="compositionally biased region" description="Low complexity" evidence="7">
    <location>
        <begin position="11"/>
        <end position="23"/>
    </location>
</feature>
<dbReference type="PANTHER" id="PTHR43791:SF27">
    <property type="entry name" value="TRANSPORTER, PUTATIVE (AFU_ORTHOLOGUE AFUA_2G15730)-RELATED"/>
    <property type="match status" value="1"/>
</dbReference>
<reference evidence="9" key="1">
    <citation type="submission" date="2022-11" db="EMBL/GenBank/DDBJ databases">
        <authorList>
            <person name="Petersen C."/>
        </authorList>
    </citation>
    <scope>NUCLEOTIDE SEQUENCE</scope>
    <source>
        <strain evidence="9">IBT 34128</strain>
    </source>
</reference>
<dbReference type="InterPro" id="IPR036259">
    <property type="entry name" value="MFS_trans_sf"/>
</dbReference>
<sequence length="578" mass="63696">MTSLHLPPPAGNASSSSGTSSNPRYTPVSNPSDEESPAPRPIKAPLGPLRLQTNFDNTPVAGPVSDIEDDDGYDTGEELESKMPRGGAAPKYSPEEEKDVVRRFDRTLVPFLALLYLLAFLDRSNIGNARIAGLQDELRLSSSQYEWLLTAFYITYILFEWMTLMYRLVPPHIYISLCVCGWGLVASFQCIATSFWGLAILRALLGITEAAFGPGIPFYLSLFYRRHELAFRNGLFISAAPLATSFASSLAWVIVKLSNNGPISPWRTLFLVEGFPSVIMAVFAWNLIPDSPGQARFLIRRQRTVAQLRLGENKAEYQQSSGGQFNWREILKTAADPKAYMAAFMFFSCNVAFSSMPVFLPTIIKDMGYTSLQAQALSAPPYLVAFIVVLATAYVSDRRRSRSPYLIAHALLSATAYLAIAATGHFHTHLSPALHTSIRYICVYPATAGFFSAITLIITWSMDNRIEKEGKGASIAILNLIGQCGPLLGTRLYPESDGPWYVRGMAVCAFFMVLVALLALILRVLLQRLNRAVLLDSKPDIQGRPGGSQGGERDVLIGGGRRDDLEDHTGDQRLVYII</sequence>
<comment type="caution">
    <text evidence="9">The sequence shown here is derived from an EMBL/GenBank/DDBJ whole genome shotgun (WGS) entry which is preliminary data.</text>
</comment>
<dbReference type="RefSeq" id="XP_056512865.1">
    <property type="nucleotide sequence ID" value="XM_056654838.1"/>
</dbReference>
<comment type="subcellular location">
    <subcellularLocation>
        <location evidence="1">Membrane</location>
        <topology evidence="1">Multi-pass membrane protein</topology>
    </subcellularLocation>
</comment>
<feature type="compositionally biased region" description="Pro residues" evidence="7">
    <location>
        <begin position="1"/>
        <end position="10"/>
    </location>
</feature>
<feature type="transmembrane region" description="Helical" evidence="8">
    <location>
        <begin position="173"/>
        <end position="197"/>
    </location>
</feature>
<evidence type="ECO:0000256" key="7">
    <source>
        <dbReference type="SAM" id="MobiDB-lite"/>
    </source>
</evidence>
<keyword evidence="6 8" id="KW-0472">Membrane</keyword>
<feature type="transmembrane region" description="Helical" evidence="8">
    <location>
        <begin position="438"/>
        <end position="460"/>
    </location>
</feature>
<dbReference type="InterPro" id="IPR011701">
    <property type="entry name" value="MFS"/>
</dbReference>
<evidence type="ECO:0000256" key="1">
    <source>
        <dbReference type="ARBA" id="ARBA00004141"/>
    </source>
</evidence>
<keyword evidence="5 8" id="KW-1133">Transmembrane helix</keyword>
<feature type="compositionally biased region" description="Basic and acidic residues" evidence="7">
    <location>
        <begin position="551"/>
        <end position="564"/>
    </location>
</feature>
<evidence type="ECO:0000256" key="3">
    <source>
        <dbReference type="ARBA" id="ARBA00022448"/>
    </source>
</evidence>
<keyword evidence="10" id="KW-1185">Reference proteome</keyword>
<feature type="transmembrane region" description="Helical" evidence="8">
    <location>
        <begin position="266"/>
        <end position="288"/>
    </location>
</feature>
<dbReference type="Proteomes" id="UP001141434">
    <property type="component" value="Unassembled WGS sequence"/>
</dbReference>
<name>A0A9W9FKX2_9EURO</name>
<dbReference type="SUPFAM" id="SSF103473">
    <property type="entry name" value="MFS general substrate transporter"/>
    <property type="match status" value="1"/>
</dbReference>
<feature type="transmembrane region" description="Helical" evidence="8">
    <location>
        <begin position="372"/>
        <end position="394"/>
    </location>
</feature>
<gene>
    <name evidence="9" type="ORF">NUU61_004256</name>
</gene>
<feature type="region of interest" description="Disordered" evidence="7">
    <location>
        <begin position="1"/>
        <end position="94"/>
    </location>
</feature>
<evidence type="ECO:0000313" key="9">
    <source>
        <dbReference type="EMBL" id="KAJ5102034.1"/>
    </source>
</evidence>
<dbReference type="GO" id="GO:0016020">
    <property type="term" value="C:membrane"/>
    <property type="evidence" value="ECO:0007669"/>
    <property type="project" value="UniProtKB-SubCell"/>
</dbReference>
<feature type="region of interest" description="Disordered" evidence="7">
    <location>
        <begin position="543"/>
        <end position="564"/>
    </location>
</feature>
<comment type="similarity">
    <text evidence="2">Belongs to the major facilitator superfamily.</text>
</comment>
<feature type="transmembrane region" description="Helical" evidence="8">
    <location>
        <begin position="339"/>
        <end position="360"/>
    </location>
</feature>
<evidence type="ECO:0000256" key="6">
    <source>
        <dbReference type="ARBA" id="ARBA00023136"/>
    </source>
</evidence>
<feature type="transmembrane region" description="Helical" evidence="8">
    <location>
        <begin position="500"/>
        <end position="522"/>
    </location>
</feature>
<proteinExistence type="inferred from homology"/>
<evidence type="ECO:0000256" key="2">
    <source>
        <dbReference type="ARBA" id="ARBA00008335"/>
    </source>
</evidence>
<keyword evidence="4 8" id="KW-0812">Transmembrane</keyword>
<dbReference type="PANTHER" id="PTHR43791">
    <property type="entry name" value="PERMEASE-RELATED"/>
    <property type="match status" value="1"/>
</dbReference>
<dbReference type="OrthoDB" id="2985014at2759"/>
<dbReference type="GeneID" id="81394006"/>